<evidence type="ECO:0000256" key="5">
    <source>
        <dbReference type="ARBA" id="ARBA00038515"/>
    </source>
</evidence>
<dbReference type="EMBL" id="BJWL01000017">
    <property type="protein sequence ID" value="GFZ05532.1"/>
    <property type="molecule type" value="Genomic_DNA"/>
</dbReference>
<dbReference type="Proteomes" id="UP000585474">
    <property type="component" value="Unassembled WGS sequence"/>
</dbReference>
<keyword evidence="3 6" id="KW-0732">Signal</keyword>
<dbReference type="AlphaFoldDB" id="A0A7J0G461"/>
<reference evidence="8 9" key="1">
    <citation type="submission" date="2019-07" db="EMBL/GenBank/DDBJ databases">
        <title>De Novo Assembly of kiwifruit Actinidia rufa.</title>
        <authorList>
            <person name="Sugita-Konishi S."/>
            <person name="Sato K."/>
            <person name="Mori E."/>
            <person name="Abe Y."/>
            <person name="Kisaki G."/>
            <person name="Hamano K."/>
            <person name="Suezawa K."/>
            <person name="Otani M."/>
            <person name="Fukuda T."/>
            <person name="Manabe T."/>
            <person name="Gomi K."/>
            <person name="Tabuchi M."/>
            <person name="Akimitsu K."/>
            <person name="Kataoka I."/>
        </authorList>
    </citation>
    <scope>NUCLEOTIDE SEQUENCE [LARGE SCALE GENOMIC DNA]</scope>
    <source>
        <strain evidence="9">cv. Fuchu</strain>
    </source>
</reference>
<sequence length="400" mass="44951">MMQFFAPNGLLFLCRHLLHYSKAKDIVLSQCNNFTNCTSGGAYAKNLNLSSLSANASLTGFSFTVLGQDPDVVYGLVQCTIGISSQDCQTCAQTSAQNIIHLCPNQKEASIHYDSCLMVYSESNFYSVMNSATIRSLYNSENVTNSIVFDSELGSLVSLPVSAASSPSRSAVGSANFTDSTHILRCSALETWVQILFKMPARYCDRYSGCRAPSSVDLYKTLNAKRNREGDLRDKLNNRTTAASGKVIVPTRPVPRESVLRYLGSKWFNRMPVRLIGIFHKLTKSFIARFVINTKAPKGVGSFLTLRKGRNELLHKYNKCYWETYNEIKECSEELAVASYKFGLTPGERLWKYLMLSPLTDLWDLMSLDEMFAWLKLSVDTTECRHYLSKGHRYFRAVAV</sequence>
<dbReference type="PANTHER" id="PTHR32411">
    <property type="entry name" value="CYSTEINE-RICH REPEAT SECRETORY PROTEIN 38-RELATED"/>
    <property type="match status" value="1"/>
</dbReference>
<comment type="subcellular location">
    <subcellularLocation>
        <location evidence="1">Secreted</location>
    </subcellularLocation>
</comment>
<evidence type="ECO:0000313" key="9">
    <source>
        <dbReference type="Proteomes" id="UP000585474"/>
    </source>
</evidence>
<dbReference type="PROSITE" id="PS51473">
    <property type="entry name" value="GNK2"/>
    <property type="match status" value="1"/>
</dbReference>
<organism evidence="8 9">
    <name type="scientific">Actinidia rufa</name>
    <dbReference type="NCBI Taxonomy" id="165716"/>
    <lineage>
        <taxon>Eukaryota</taxon>
        <taxon>Viridiplantae</taxon>
        <taxon>Streptophyta</taxon>
        <taxon>Embryophyta</taxon>
        <taxon>Tracheophyta</taxon>
        <taxon>Spermatophyta</taxon>
        <taxon>Magnoliopsida</taxon>
        <taxon>eudicotyledons</taxon>
        <taxon>Gunneridae</taxon>
        <taxon>Pentapetalae</taxon>
        <taxon>asterids</taxon>
        <taxon>Ericales</taxon>
        <taxon>Actinidiaceae</taxon>
        <taxon>Actinidia</taxon>
    </lineage>
</organism>
<gene>
    <name evidence="8" type="ORF">Acr_17g0011040</name>
</gene>
<comment type="caution">
    <text evidence="8">The sequence shown here is derived from an EMBL/GenBank/DDBJ whole genome shotgun (WGS) entry which is preliminary data.</text>
</comment>
<dbReference type="InterPro" id="IPR038408">
    <property type="entry name" value="GNK2_sf"/>
</dbReference>
<dbReference type="InterPro" id="IPR050581">
    <property type="entry name" value="CRR_secretory_protein"/>
</dbReference>
<name>A0A7J0G461_9ERIC</name>
<feature type="signal peptide" evidence="6">
    <location>
        <begin position="1"/>
        <end position="23"/>
    </location>
</feature>
<feature type="domain" description="Gnk2-homologous" evidence="7">
    <location>
        <begin position="22"/>
        <end position="125"/>
    </location>
</feature>
<protein>
    <recommendedName>
        <fullName evidence="7">Gnk2-homologous domain-containing protein</fullName>
    </recommendedName>
</protein>
<dbReference type="Gene3D" id="3.30.430.20">
    <property type="entry name" value="Gnk2 domain, C-X8-C-X2-C motif"/>
    <property type="match status" value="1"/>
</dbReference>
<proteinExistence type="inferred from homology"/>
<dbReference type="OrthoDB" id="1685975at2759"/>
<dbReference type="InterPro" id="IPR002902">
    <property type="entry name" value="GNK2"/>
</dbReference>
<evidence type="ECO:0000256" key="4">
    <source>
        <dbReference type="ARBA" id="ARBA00022737"/>
    </source>
</evidence>
<dbReference type="Pfam" id="PF01657">
    <property type="entry name" value="Stress-antifung"/>
    <property type="match status" value="1"/>
</dbReference>
<evidence type="ECO:0000256" key="6">
    <source>
        <dbReference type="SAM" id="SignalP"/>
    </source>
</evidence>
<evidence type="ECO:0000259" key="7">
    <source>
        <dbReference type="PROSITE" id="PS51473"/>
    </source>
</evidence>
<keyword evidence="4" id="KW-0677">Repeat</keyword>
<dbReference type="GO" id="GO:0005576">
    <property type="term" value="C:extracellular region"/>
    <property type="evidence" value="ECO:0007669"/>
    <property type="project" value="UniProtKB-SubCell"/>
</dbReference>
<comment type="similarity">
    <text evidence="5">Belongs to the cysteine-rich repeat secretory protein family.</text>
</comment>
<keyword evidence="9" id="KW-1185">Reference proteome</keyword>
<dbReference type="CDD" id="cd23509">
    <property type="entry name" value="Gnk2-like"/>
    <property type="match status" value="1"/>
</dbReference>
<evidence type="ECO:0000256" key="2">
    <source>
        <dbReference type="ARBA" id="ARBA00022525"/>
    </source>
</evidence>
<evidence type="ECO:0000256" key="1">
    <source>
        <dbReference type="ARBA" id="ARBA00004613"/>
    </source>
</evidence>
<evidence type="ECO:0000256" key="3">
    <source>
        <dbReference type="ARBA" id="ARBA00022729"/>
    </source>
</evidence>
<dbReference type="PANTHER" id="PTHR32411:SF43">
    <property type="entry name" value="CYSTEINE-RICH REPEAT SECRETORY PROTEIN 38"/>
    <property type="match status" value="1"/>
</dbReference>
<evidence type="ECO:0000313" key="8">
    <source>
        <dbReference type="EMBL" id="GFZ05532.1"/>
    </source>
</evidence>
<accession>A0A7J0G461</accession>
<feature type="chain" id="PRO_5029502669" description="Gnk2-homologous domain-containing protein" evidence="6">
    <location>
        <begin position="24"/>
        <end position="400"/>
    </location>
</feature>
<keyword evidence="2" id="KW-0964">Secreted</keyword>